<keyword evidence="2" id="KW-0472">Membrane</keyword>
<keyword evidence="2" id="KW-0812">Transmembrane</keyword>
<evidence type="ECO:0000313" key="3">
    <source>
        <dbReference type="EMBL" id="OIR07966.1"/>
    </source>
</evidence>
<feature type="compositionally biased region" description="Pro residues" evidence="1">
    <location>
        <begin position="60"/>
        <end position="70"/>
    </location>
</feature>
<comment type="caution">
    <text evidence="3">The sequence shown here is derived from an EMBL/GenBank/DDBJ whole genome shotgun (WGS) entry which is preliminary data.</text>
</comment>
<sequence length="288" mass="31762">MDLVPLSSEHYDLPPRRRPFLLTAAALLSLLLHILFLASTYPWTPPPRRPETVQVTLSAAPPPQAAPAPKPKAEPKPKPKPQPKPEPPPKPIPLHDIKPSDAKPQQRKPVPPKPHARRAKAVKPPPPTAETLNLSREPGQAGRLGVPHLDRPSRKHDRISGDLSSEDRSFSHDSNDPTGRTIASFILARISEFWTPPPELRGHGVHLHLSLDVHPDGTFGSIYGMEQPWNPMAAIPQLAVLPEGDPARNALINFYRALRDIQPLHLPPDLEPKKTTPVSITVLIDDMP</sequence>
<keyword evidence="2" id="KW-1133">Transmembrane helix</keyword>
<accession>A0A1J5T752</accession>
<reference evidence="3" key="1">
    <citation type="submission" date="2016-10" db="EMBL/GenBank/DDBJ databases">
        <title>Sequence of Gallionella enrichment culture.</title>
        <authorList>
            <person name="Poehlein A."/>
            <person name="Muehling M."/>
            <person name="Daniel R."/>
        </authorList>
    </citation>
    <scope>NUCLEOTIDE SEQUENCE</scope>
</reference>
<feature type="compositionally biased region" description="Basic and acidic residues" evidence="1">
    <location>
        <begin position="165"/>
        <end position="175"/>
    </location>
</feature>
<gene>
    <name evidence="3" type="ORF">GALL_98290</name>
</gene>
<evidence type="ECO:0000256" key="1">
    <source>
        <dbReference type="SAM" id="MobiDB-lite"/>
    </source>
</evidence>
<organism evidence="3">
    <name type="scientific">mine drainage metagenome</name>
    <dbReference type="NCBI Taxonomy" id="410659"/>
    <lineage>
        <taxon>unclassified sequences</taxon>
        <taxon>metagenomes</taxon>
        <taxon>ecological metagenomes</taxon>
    </lineage>
</organism>
<dbReference type="AlphaFoldDB" id="A0A1J5T752"/>
<evidence type="ECO:0000256" key="2">
    <source>
        <dbReference type="SAM" id="Phobius"/>
    </source>
</evidence>
<feature type="transmembrane region" description="Helical" evidence="2">
    <location>
        <begin position="20"/>
        <end position="41"/>
    </location>
</feature>
<proteinExistence type="predicted"/>
<feature type="compositionally biased region" description="Pro residues" evidence="1">
    <location>
        <begin position="80"/>
        <end position="92"/>
    </location>
</feature>
<name>A0A1J5T752_9ZZZZ</name>
<feature type="region of interest" description="Disordered" evidence="1">
    <location>
        <begin position="43"/>
        <end position="178"/>
    </location>
</feature>
<protein>
    <submittedName>
        <fullName evidence="3">Uncharacterized protein</fullName>
    </submittedName>
</protein>
<dbReference type="EMBL" id="MLJW01000034">
    <property type="protein sequence ID" value="OIR07966.1"/>
    <property type="molecule type" value="Genomic_DNA"/>
</dbReference>